<evidence type="ECO:0000313" key="3">
    <source>
        <dbReference type="Proteomes" id="UP000004596"/>
    </source>
</evidence>
<sequence>MSFGELCKYNYDIYCGKDGDIFYLCLRLKTKITPMNRYTKSTIYLSFLFLFGGVQIPAAVHAQDATFTPPFDFPITFSGNFGEIRANHFHGGLDFKTGGTIGKPVHALAEGYISRIRVTHGSGYVLDVAYNNGYKTINRHLSTFVGDVARRVEDLQYEKESWEVEITPEPGEYPVKAGQVIALSGNTGYSFGPHLHLDVFEADTDDYIDPLPFFKKKVKDNTAPRAEGIMLFPQPGRGVVGGNQRHQAFPLNPKQPITAWGLIGSAIRAYDYMDGVSNRYGVHTVILEVDSVEVFRSVVDRFSENENRMINSWTYGQYMKSFIEPGNTLRMLHAPNGNRGLIEINEERPYHFVYTLKDALGNTSRVRFTVHGKRTEIKPVEYREKYVFRWDKVNILQEPGLNLIIPRGMLYDDAYLNYTVRADSGDIAFTYQLNDTRIPLHGRCELSIGLRHRPLEDTTKYYVAGVSSRGKKYNIGGRYEDGFMKTTIRELGTYTVAIDTIPPKITPLNPKQWGSTGRIVFKAKDEETGISSYRGTIDGKYALFGKPNSISGNLVCKLDPNHVKKGGKHVVEMTVTDGCGNQTTEKFEFVW</sequence>
<comment type="caution">
    <text evidence="2">The sequence shown here is derived from an EMBL/GenBank/DDBJ whole genome shotgun (WGS) entry which is preliminary data.</text>
</comment>
<dbReference type="CDD" id="cd12797">
    <property type="entry name" value="M23_peptidase"/>
    <property type="match status" value="1"/>
</dbReference>
<dbReference type="Gene3D" id="2.70.70.10">
    <property type="entry name" value="Glucose Permease (Domain IIA)"/>
    <property type="match status" value="1"/>
</dbReference>
<keyword evidence="1" id="KW-1133">Transmembrane helix</keyword>
<dbReference type="InterPro" id="IPR011055">
    <property type="entry name" value="Dup_hybrid_motif"/>
</dbReference>
<feature type="transmembrane region" description="Helical" evidence="1">
    <location>
        <begin position="41"/>
        <end position="60"/>
    </location>
</feature>
<gene>
    <name evidence="2" type="ORF">BACINT_03374</name>
</gene>
<dbReference type="Proteomes" id="UP000004596">
    <property type="component" value="Unassembled WGS sequence"/>
</dbReference>
<keyword evidence="1" id="KW-0472">Membrane</keyword>
<proteinExistence type="predicted"/>
<dbReference type="PANTHER" id="PTHR21666:SF285">
    <property type="entry name" value="M23 FAMILY METALLOPEPTIDASE"/>
    <property type="match status" value="1"/>
</dbReference>
<dbReference type="eggNOG" id="COG0739">
    <property type="taxonomic scope" value="Bacteria"/>
</dbReference>
<reference evidence="2 3" key="1">
    <citation type="submission" date="2008-04" db="EMBL/GenBank/DDBJ databases">
        <title>Draft genome sequence of Bacteroides intestinalis (DSM 17393).</title>
        <authorList>
            <person name="Sudarsanam P."/>
            <person name="Ley R."/>
            <person name="Guruge J."/>
            <person name="Turnbaugh P.J."/>
            <person name="Mahowald M."/>
            <person name="Liep D."/>
            <person name="Gordon J."/>
        </authorList>
    </citation>
    <scope>NUCLEOTIDE SEQUENCE [LARGE SCALE GENOMIC DNA]</scope>
    <source>
        <strain evidence="2 3">DSM 17393</strain>
    </source>
</reference>
<organism evidence="2 3">
    <name type="scientific">Bacteroides intestinalis DSM 17393</name>
    <dbReference type="NCBI Taxonomy" id="471870"/>
    <lineage>
        <taxon>Bacteria</taxon>
        <taxon>Pseudomonadati</taxon>
        <taxon>Bacteroidota</taxon>
        <taxon>Bacteroidia</taxon>
        <taxon>Bacteroidales</taxon>
        <taxon>Bacteroidaceae</taxon>
        <taxon>Bacteroides</taxon>
    </lineage>
</organism>
<dbReference type="AlphaFoldDB" id="B3CAY9"/>
<reference evidence="2 3" key="2">
    <citation type="submission" date="2008-04" db="EMBL/GenBank/DDBJ databases">
        <authorList>
            <person name="Fulton L."/>
            <person name="Clifton S."/>
            <person name="Fulton B."/>
            <person name="Xu J."/>
            <person name="Minx P."/>
            <person name="Pepin K.H."/>
            <person name="Johnson M."/>
            <person name="Thiruvilangam P."/>
            <person name="Bhonagiri V."/>
            <person name="Nash W.E."/>
            <person name="Mardis E.R."/>
            <person name="Wilson R.K."/>
        </authorList>
    </citation>
    <scope>NUCLEOTIDE SEQUENCE [LARGE SCALE GENOMIC DNA]</scope>
    <source>
        <strain evidence="2 3">DSM 17393</strain>
    </source>
</reference>
<protein>
    <submittedName>
        <fullName evidence="2">Peptidase, M23 family</fullName>
    </submittedName>
</protein>
<accession>B3CAY9</accession>
<evidence type="ECO:0000313" key="2">
    <source>
        <dbReference type="EMBL" id="EDV04241.1"/>
    </source>
</evidence>
<dbReference type="SUPFAM" id="SSF51261">
    <property type="entry name" value="Duplicated hybrid motif"/>
    <property type="match status" value="1"/>
</dbReference>
<keyword evidence="1" id="KW-0812">Transmembrane</keyword>
<evidence type="ECO:0000256" key="1">
    <source>
        <dbReference type="SAM" id="Phobius"/>
    </source>
</evidence>
<dbReference type="InterPro" id="IPR050570">
    <property type="entry name" value="Cell_wall_metabolism_enzyme"/>
</dbReference>
<name>B3CAY9_9BACE</name>
<dbReference type="GO" id="GO:0004222">
    <property type="term" value="F:metalloendopeptidase activity"/>
    <property type="evidence" value="ECO:0007669"/>
    <property type="project" value="TreeGrafter"/>
</dbReference>
<dbReference type="EMBL" id="ABJL02000008">
    <property type="protein sequence ID" value="EDV04241.1"/>
    <property type="molecule type" value="Genomic_DNA"/>
</dbReference>
<dbReference type="STRING" id="471870.BACINT_03374"/>
<dbReference type="PANTHER" id="PTHR21666">
    <property type="entry name" value="PEPTIDASE-RELATED"/>
    <property type="match status" value="1"/>
</dbReference>